<reference evidence="2" key="1">
    <citation type="submission" date="2024-06" db="UniProtKB">
        <authorList>
            <consortium name="Ensembl"/>
        </authorList>
    </citation>
    <scope>IDENTIFICATION</scope>
</reference>
<proteinExistence type="predicted"/>
<dbReference type="AlphaFoldDB" id="M3XUV0"/>
<name>M3XUV0_MUSPF</name>
<protein>
    <submittedName>
        <fullName evidence="2">Uncharacterized protein</fullName>
    </submittedName>
</protein>
<feature type="compositionally biased region" description="Low complexity" evidence="1">
    <location>
        <begin position="58"/>
        <end position="81"/>
    </location>
</feature>
<sequence length="113" mass="11632">MSVLLCVRTNSRAREVGAGVTRLRAAAAAVGRGSRAGPPGVAAGGGISIPEARAAAVLARPRPVQSAPRSDPPGARAPGARAGRRSKQRLTMLERTFPLIQLPSELNAFAEDN</sequence>
<evidence type="ECO:0000256" key="1">
    <source>
        <dbReference type="SAM" id="MobiDB-lite"/>
    </source>
</evidence>
<feature type="region of interest" description="Disordered" evidence="1">
    <location>
        <begin position="58"/>
        <end position="90"/>
    </location>
</feature>
<evidence type="ECO:0000313" key="2">
    <source>
        <dbReference type="Ensembl" id="ENSMPUP00000002850.1"/>
    </source>
</evidence>
<dbReference type="HOGENOM" id="CLU_2132726_0_0_1"/>
<accession>M3XUV0</accession>
<dbReference type="Ensembl" id="ENSMPUT00000002909.1">
    <property type="protein sequence ID" value="ENSMPUP00000002850.1"/>
    <property type="gene ID" value="ENSMPUG00000002879.1"/>
</dbReference>
<dbReference type="InParanoid" id="M3XUV0"/>
<organism evidence="2">
    <name type="scientific">Mustela putorius furo</name>
    <name type="common">European domestic ferret</name>
    <name type="synonym">Mustela furo</name>
    <dbReference type="NCBI Taxonomy" id="9669"/>
    <lineage>
        <taxon>Eukaryota</taxon>
        <taxon>Metazoa</taxon>
        <taxon>Chordata</taxon>
        <taxon>Craniata</taxon>
        <taxon>Vertebrata</taxon>
        <taxon>Euteleostomi</taxon>
        <taxon>Mammalia</taxon>
        <taxon>Eutheria</taxon>
        <taxon>Laurasiatheria</taxon>
        <taxon>Carnivora</taxon>
        <taxon>Caniformia</taxon>
        <taxon>Musteloidea</taxon>
        <taxon>Mustelidae</taxon>
        <taxon>Mustelinae</taxon>
        <taxon>Mustela</taxon>
    </lineage>
</organism>
<dbReference type="EMBL" id="AEYP01037645">
    <property type="status" value="NOT_ANNOTATED_CDS"/>
    <property type="molecule type" value="Genomic_DNA"/>
</dbReference>